<comment type="similarity">
    <text evidence="3">Belongs to the gamma-BBH/TMLD family.</text>
</comment>
<keyword evidence="11" id="KW-1185">Reference proteome</keyword>
<dbReference type="InterPro" id="IPR050411">
    <property type="entry name" value="AlphaKG_dependent_hydroxylases"/>
</dbReference>
<dbReference type="GeneID" id="100375284"/>
<evidence type="ECO:0000256" key="4">
    <source>
        <dbReference type="ARBA" id="ARBA00022723"/>
    </source>
</evidence>
<dbReference type="Pfam" id="PF02668">
    <property type="entry name" value="TauD"/>
    <property type="match status" value="1"/>
</dbReference>
<keyword evidence="4" id="KW-0479">Metal-binding</keyword>
<dbReference type="CDD" id="cd00250">
    <property type="entry name" value="CAS_like"/>
    <property type="match status" value="1"/>
</dbReference>
<dbReference type="RefSeq" id="XP_002737771.1">
    <property type="nucleotide sequence ID" value="XM_002737725.1"/>
</dbReference>
<dbReference type="PANTHER" id="PTHR10696">
    <property type="entry name" value="GAMMA-BUTYROBETAINE HYDROXYLASE-RELATED"/>
    <property type="match status" value="1"/>
</dbReference>
<protein>
    <submittedName>
        <fullName evidence="12">Gamma-butyrobetaine dioxygenase-like</fullName>
    </submittedName>
</protein>
<dbReference type="InterPro" id="IPR038492">
    <property type="entry name" value="GBBH-like_N_sf"/>
</dbReference>
<dbReference type="Gene3D" id="3.60.130.10">
    <property type="entry name" value="Clavaminate synthase-like"/>
    <property type="match status" value="1"/>
</dbReference>
<keyword evidence="8" id="KW-0408">Iron</keyword>
<keyword evidence="7" id="KW-0560">Oxidoreductase</keyword>
<evidence type="ECO:0000256" key="3">
    <source>
        <dbReference type="ARBA" id="ARBA00008654"/>
    </source>
</evidence>
<name>A0ABM0GUR4_SACKO</name>
<evidence type="ECO:0000313" key="12">
    <source>
        <dbReference type="RefSeq" id="XP_002737771.1"/>
    </source>
</evidence>
<evidence type="ECO:0000256" key="6">
    <source>
        <dbReference type="ARBA" id="ARBA00022964"/>
    </source>
</evidence>
<comment type="pathway">
    <text evidence="2">Amine and polyamine biosynthesis; carnitine biosynthesis.</text>
</comment>
<keyword evidence="6" id="KW-0223">Dioxygenase</keyword>
<keyword evidence="5" id="KW-0124">Carnitine biosynthesis</keyword>
<gene>
    <name evidence="12" type="primary">LOC100375284</name>
</gene>
<evidence type="ECO:0000256" key="7">
    <source>
        <dbReference type="ARBA" id="ARBA00023002"/>
    </source>
</evidence>
<sequence>MQSATSVDEQRLLKVIFIDGLQSKYPYIWLLDNCLCSQCYIHSANQRRLLFSQLDFQAAPESVAITPDGANLTVTWSKEHSGDYTADWLRTHQFDSSKPDEMGEPQLNIWGAEMVTKIPMFDFNDVMNNDAELFKWLDSLNTSGLALIKNVPQKVGQNERIANRVSYLRPTNYGIVFTVKSKIDATNAAYTTARLGLHTDLPYFDHTPGVQMLHCIQQCEGDGGDSEFADGFKAALQLKNENPEAFKILSTTWMDFFDIGTDYYPYHLHRQAKTICLGRNGNVERVSHSQIGRSAMMRIPVEQVEAVYKALKAFDDILHHKDNIIKFKMESGDMVTFNNTRVLHGRSAFKIGQKGSRHLEGGYIDWDEIRSKLRVLKANANGD</sequence>
<feature type="domain" description="Gamma-butyrobetaine hydroxylase-like N-terminal" evidence="10">
    <location>
        <begin position="9"/>
        <end position="90"/>
    </location>
</feature>
<accession>A0ABM0GUR4</accession>
<evidence type="ECO:0000256" key="2">
    <source>
        <dbReference type="ARBA" id="ARBA00005022"/>
    </source>
</evidence>
<reference evidence="12" key="1">
    <citation type="submission" date="2025-08" db="UniProtKB">
        <authorList>
            <consortium name="RefSeq"/>
        </authorList>
    </citation>
    <scope>IDENTIFICATION</scope>
    <source>
        <tissue evidence="12">Testes</tissue>
    </source>
</reference>
<evidence type="ECO:0000256" key="5">
    <source>
        <dbReference type="ARBA" id="ARBA00022873"/>
    </source>
</evidence>
<comment type="cofactor">
    <cofactor evidence="1">
        <name>Fe(2+)</name>
        <dbReference type="ChEBI" id="CHEBI:29033"/>
    </cofactor>
</comment>
<evidence type="ECO:0000256" key="8">
    <source>
        <dbReference type="ARBA" id="ARBA00023004"/>
    </source>
</evidence>
<evidence type="ECO:0000259" key="9">
    <source>
        <dbReference type="Pfam" id="PF02668"/>
    </source>
</evidence>
<dbReference type="PANTHER" id="PTHR10696:SF33">
    <property type="entry name" value="GAMMA-BUTYROBETAINE DIOXYGENASE"/>
    <property type="match status" value="1"/>
</dbReference>
<dbReference type="Pfam" id="PF06155">
    <property type="entry name" value="GBBH-like_N"/>
    <property type="match status" value="1"/>
</dbReference>
<proteinExistence type="inferred from homology"/>
<dbReference type="SUPFAM" id="SSF51197">
    <property type="entry name" value="Clavaminate synthase-like"/>
    <property type="match status" value="1"/>
</dbReference>
<dbReference type="InterPro" id="IPR010376">
    <property type="entry name" value="GBBH-like_N"/>
</dbReference>
<organism evidence="11 12">
    <name type="scientific">Saccoglossus kowalevskii</name>
    <name type="common">Acorn worm</name>
    <dbReference type="NCBI Taxonomy" id="10224"/>
    <lineage>
        <taxon>Eukaryota</taxon>
        <taxon>Metazoa</taxon>
        <taxon>Hemichordata</taxon>
        <taxon>Enteropneusta</taxon>
        <taxon>Harrimaniidae</taxon>
        <taxon>Saccoglossus</taxon>
    </lineage>
</organism>
<evidence type="ECO:0000313" key="11">
    <source>
        <dbReference type="Proteomes" id="UP000694865"/>
    </source>
</evidence>
<feature type="domain" description="TauD/TfdA-like" evidence="9">
    <location>
        <begin position="110"/>
        <end position="363"/>
    </location>
</feature>
<dbReference type="InterPro" id="IPR003819">
    <property type="entry name" value="TauD/TfdA-like"/>
</dbReference>
<dbReference type="InterPro" id="IPR042098">
    <property type="entry name" value="TauD-like_sf"/>
</dbReference>
<dbReference type="Gene3D" id="3.30.2020.30">
    <property type="match status" value="1"/>
</dbReference>
<evidence type="ECO:0000259" key="10">
    <source>
        <dbReference type="Pfam" id="PF06155"/>
    </source>
</evidence>
<dbReference type="Proteomes" id="UP000694865">
    <property type="component" value="Unplaced"/>
</dbReference>
<evidence type="ECO:0000256" key="1">
    <source>
        <dbReference type="ARBA" id="ARBA00001954"/>
    </source>
</evidence>